<dbReference type="AlphaFoldDB" id="A0A840NQJ1"/>
<accession>A0A840NQJ1</accession>
<name>A0A840NQJ1_9PSEU</name>
<keyword evidence="3" id="KW-0104">Cadmium</keyword>
<feature type="binding site" evidence="3">
    <location>
        <position position="77"/>
    </location>
    <ligand>
        <name>Mn(2+)</name>
        <dbReference type="ChEBI" id="CHEBI:29035"/>
    </ligand>
</feature>
<feature type="binding site" evidence="3">
    <location>
        <position position="278"/>
    </location>
    <ligand>
        <name>phosphoenolpyruvate</name>
        <dbReference type="ChEBI" id="CHEBI:58702"/>
    </ligand>
</feature>
<feature type="binding site" evidence="3">
    <location>
        <position position="247"/>
    </location>
    <ligand>
        <name>phosphoenolpyruvate</name>
        <dbReference type="ChEBI" id="CHEBI:58702"/>
    </ligand>
</feature>
<dbReference type="Proteomes" id="UP000580474">
    <property type="component" value="Unassembled WGS sequence"/>
</dbReference>
<comment type="caution">
    <text evidence="5">The sequence shown here is derived from an EMBL/GenBank/DDBJ whole genome shotgun (WGS) entry which is preliminary data.</text>
</comment>
<comment type="cofactor">
    <cofactor evidence="3">
        <name>Mn(2+)</name>
        <dbReference type="ChEBI" id="CHEBI:29035"/>
    </cofactor>
    <cofactor evidence="3">
        <name>Co(2+)</name>
        <dbReference type="ChEBI" id="CHEBI:48828"/>
    </cofactor>
    <cofactor evidence="3">
        <name>Cd(2+)</name>
        <dbReference type="ChEBI" id="CHEBI:48775"/>
    </cofactor>
    <text evidence="3">Binds 1 divalent cation per subunit. The enzyme is active with manganese, cobalt or cadmium ions.</text>
</comment>
<evidence type="ECO:0000313" key="6">
    <source>
        <dbReference type="Proteomes" id="UP000580474"/>
    </source>
</evidence>
<comment type="pathway">
    <text evidence="4">Metabolic intermediate biosynthesis; chorismate biosynthesis; chorismate from D-erythrose 4-phosphate and phosphoenolpyruvate: step 1/7.</text>
</comment>
<dbReference type="RefSeq" id="WP_184480102.1">
    <property type="nucleotide sequence ID" value="NZ_JACHIV010000001.1"/>
</dbReference>
<keyword evidence="4" id="KW-0028">Amino-acid biosynthesis</keyword>
<comment type="catalytic activity">
    <reaction evidence="4">
        <text>D-erythrose 4-phosphate + phosphoenolpyruvate + H2O = 7-phospho-2-dehydro-3-deoxy-D-arabino-heptonate + phosphate</text>
        <dbReference type="Rhea" id="RHEA:14717"/>
        <dbReference type="ChEBI" id="CHEBI:15377"/>
        <dbReference type="ChEBI" id="CHEBI:16897"/>
        <dbReference type="ChEBI" id="CHEBI:43474"/>
        <dbReference type="ChEBI" id="CHEBI:58394"/>
        <dbReference type="ChEBI" id="CHEBI:58702"/>
        <dbReference type="EC" id="2.5.1.54"/>
    </reaction>
</comment>
<dbReference type="EMBL" id="JACHIV010000001">
    <property type="protein sequence ID" value="MBB5070507.1"/>
    <property type="molecule type" value="Genomic_DNA"/>
</dbReference>
<keyword evidence="3" id="KW-0170">Cobalt</keyword>
<dbReference type="GO" id="GO:0003849">
    <property type="term" value="F:3-deoxy-7-phosphoheptulonate synthase activity"/>
    <property type="evidence" value="ECO:0007669"/>
    <property type="project" value="UniProtKB-EC"/>
</dbReference>
<dbReference type="Gene3D" id="3.20.20.70">
    <property type="entry name" value="Aldolase class I"/>
    <property type="match status" value="1"/>
</dbReference>
<dbReference type="GO" id="GO:0009423">
    <property type="term" value="P:chorismate biosynthetic process"/>
    <property type="evidence" value="ECO:0007669"/>
    <property type="project" value="UniProtKB-UniPathway"/>
</dbReference>
<feature type="binding site" evidence="3">
    <location>
        <position position="377"/>
    </location>
    <ligand>
        <name>Mn(2+)</name>
        <dbReference type="ChEBI" id="CHEBI:29035"/>
    </ligand>
</feature>
<keyword evidence="2 4" id="KW-0808">Transferase</keyword>
<proteinExistence type="inferred from homology"/>
<dbReference type="PANTHER" id="PTHR21337:SF0">
    <property type="entry name" value="PHOSPHO-2-DEHYDRO-3-DEOXYHEPTONATE ALDOLASE"/>
    <property type="match status" value="1"/>
</dbReference>
<dbReference type="GO" id="GO:0008652">
    <property type="term" value="P:amino acid biosynthetic process"/>
    <property type="evidence" value="ECO:0007669"/>
    <property type="project" value="UniProtKB-KW"/>
</dbReference>
<dbReference type="InterPro" id="IPR002480">
    <property type="entry name" value="DAHP_synth_2"/>
</dbReference>
<dbReference type="SUPFAM" id="SSF51569">
    <property type="entry name" value="Aldolase"/>
    <property type="match status" value="1"/>
</dbReference>
<dbReference type="Pfam" id="PF01474">
    <property type="entry name" value="DAHP_synth_2"/>
    <property type="match status" value="2"/>
</dbReference>
<protein>
    <recommendedName>
        <fullName evidence="4">Phospho-2-dehydro-3-deoxyheptonate aldolase</fullName>
        <ecNumber evidence="4">2.5.1.54</ecNumber>
    </recommendedName>
</protein>
<keyword evidence="6" id="KW-1185">Reference proteome</keyword>
<dbReference type="InterPro" id="IPR013785">
    <property type="entry name" value="Aldolase_TIM"/>
</dbReference>
<reference evidence="5 6" key="1">
    <citation type="submission" date="2020-08" db="EMBL/GenBank/DDBJ databases">
        <title>Sequencing the genomes of 1000 actinobacteria strains.</title>
        <authorList>
            <person name="Klenk H.-P."/>
        </authorList>
    </citation>
    <scope>NUCLEOTIDE SEQUENCE [LARGE SCALE GENOMIC DNA]</scope>
    <source>
        <strain evidence="5 6">DSM 45582</strain>
    </source>
</reference>
<keyword evidence="3" id="KW-0464">Manganese</keyword>
<dbReference type="EC" id="2.5.1.54" evidence="4"/>
<evidence type="ECO:0000256" key="2">
    <source>
        <dbReference type="ARBA" id="ARBA00022679"/>
    </source>
</evidence>
<gene>
    <name evidence="5" type="ORF">BJ969_003595</name>
</gene>
<feature type="binding site" evidence="3">
    <location>
        <begin position="224"/>
        <end position="225"/>
    </location>
    <ligand>
        <name>phosphoenolpyruvate</name>
        <dbReference type="ChEBI" id="CHEBI:58702"/>
    </ligand>
</feature>
<evidence type="ECO:0000313" key="5">
    <source>
        <dbReference type="EMBL" id="MBB5070507.1"/>
    </source>
</evidence>
<dbReference type="UniPathway" id="UPA00053">
    <property type="reaction ID" value="UER00084"/>
</dbReference>
<organism evidence="5 6">
    <name type="scientific">Saccharopolyspora gloriosae</name>
    <dbReference type="NCBI Taxonomy" id="455344"/>
    <lineage>
        <taxon>Bacteria</taxon>
        <taxon>Bacillati</taxon>
        <taxon>Actinomycetota</taxon>
        <taxon>Actinomycetes</taxon>
        <taxon>Pseudonocardiales</taxon>
        <taxon>Pseudonocardiaceae</taxon>
        <taxon>Saccharopolyspora</taxon>
    </lineage>
</organism>
<feature type="binding site" evidence="3">
    <location>
        <position position="352"/>
    </location>
    <ligand>
        <name>Mn(2+)</name>
        <dbReference type="ChEBI" id="CHEBI:29035"/>
    </ligand>
</feature>
<evidence type="ECO:0000256" key="3">
    <source>
        <dbReference type="PIRSR" id="PIRSR602480-1"/>
    </source>
</evidence>
<feature type="binding site" evidence="3">
    <location>
        <position position="116"/>
    </location>
    <ligand>
        <name>phosphoenolpyruvate</name>
        <dbReference type="ChEBI" id="CHEBI:58702"/>
    </ligand>
</feature>
<dbReference type="PANTHER" id="PTHR21337">
    <property type="entry name" value="PHOSPHO-2-DEHYDRO-3-DEOXYHEPTONATE ALDOLASE 1, 2"/>
    <property type="match status" value="1"/>
</dbReference>
<keyword evidence="4" id="KW-0057">Aromatic amino acid biosynthesis</keyword>
<evidence type="ECO:0000256" key="4">
    <source>
        <dbReference type="RuleBase" id="RU363071"/>
    </source>
</evidence>
<comment type="similarity">
    <text evidence="1 4">Belongs to the class-II DAHP synthase family.</text>
</comment>
<dbReference type="GO" id="GO:0009073">
    <property type="term" value="P:aromatic amino acid family biosynthetic process"/>
    <property type="evidence" value="ECO:0007669"/>
    <property type="project" value="UniProtKB-KW"/>
</dbReference>
<sequence>MIHSRTAEARRTPWTPDSWRSLVAHQQPAWDPAELERAVAELRSLPALVQPGEISNLRRALADAAHGRAFVVQAGDCAESFEDATTEHITSRGRLIARLARGFEQISGRPAVAIGRIAGQYAKPRSAPTELVDGRALPVFRGHMVNGAAPTASARRADASRLVQGYYRSATTLNLLRTLHAHPAGQLWVSRECLLLPYDRSTLRNDPASEQWFLSSTHFPWIGERTRDIGGAHVELLSGVVNPLGVKVGPAVTPEELVALCARLDPERAPGRLTLITRFGANAVRRVLPELVAAVSAAGHPVVWMCDPMHGNTIRLPSGIKTRRVADLLAELDGWFDVLAGAGAHPGGLHLECTPDDVRECVDEDTSEVGEQQSLCDPRLDADQASTLVRGAAQGVRRGARPVP</sequence>
<evidence type="ECO:0000256" key="1">
    <source>
        <dbReference type="ARBA" id="ARBA00008911"/>
    </source>
</evidence>
<feature type="binding site" evidence="3">
    <location>
        <position position="310"/>
    </location>
    <ligand>
        <name>Mn(2+)</name>
        <dbReference type="ChEBI" id="CHEBI:29035"/>
    </ligand>
</feature>